<protein>
    <recommendedName>
        <fullName evidence="7">Amino acid transporter transmembrane domain-containing protein</fullName>
    </recommendedName>
</protein>
<feature type="transmembrane region" description="Helical" evidence="6">
    <location>
        <begin position="400"/>
        <end position="424"/>
    </location>
</feature>
<feature type="transmembrane region" description="Helical" evidence="6">
    <location>
        <begin position="225"/>
        <end position="244"/>
    </location>
</feature>
<dbReference type="STRING" id="105696.A0A1Y2M983"/>
<feature type="transmembrane region" description="Helical" evidence="6">
    <location>
        <begin position="471"/>
        <end position="491"/>
    </location>
</feature>
<dbReference type="EMBL" id="KZ107839">
    <property type="protein sequence ID" value="OSS52643.1"/>
    <property type="molecule type" value="Genomic_DNA"/>
</dbReference>
<comment type="similarity">
    <text evidence="2">Belongs to the amino acid/polyamine transporter 2 family.</text>
</comment>
<keyword evidence="4 6" id="KW-1133">Transmembrane helix</keyword>
<feature type="transmembrane region" description="Helical" evidence="6">
    <location>
        <begin position="321"/>
        <end position="342"/>
    </location>
</feature>
<keyword evidence="5 6" id="KW-0472">Membrane</keyword>
<feature type="transmembrane region" description="Helical" evidence="6">
    <location>
        <begin position="533"/>
        <end position="559"/>
    </location>
</feature>
<keyword evidence="3 6" id="KW-0812">Transmembrane</keyword>
<dbReference type="PANTHER" id="PTHR22950:SF461">
    <property type="entry name" value="AMINO ACID TRANSPORTER TRANSMEMBRANE DOMAIN-CONTAINING PROTEIN"/>
    <property type="match status" value="1"/>
</dbReference>
<feature type="transmembrane region" description="Helical" evidence="6">
    <location>
        <begin position="192"/>
        <end position="213"/>
    </location>
</feature>
<dbReference type="InterPro" id="IPR013057">
    <property type="entry name" value="AA_transpt_TM"/>
</dbReference>
<feature type="transmembrane region" description="Helical" evidence="6">
    <location>
        <begin position="119"/>
        <end position="138"/>
    </location>
</feature>
<evidence type="ECO:0000259" key="7">
    <source>
        <dbReference type="Pfam" id="PF01490"/>
    </source>
</evidence>
<evidence type="ECO:0000313" key="9">
    <source>
        <dbReference type="Proteomes" id="UP000193240"/>
    </source>
</evidence>
<dbReference type="PANTHER" id="PTHR22950">
    <property type="entry name" value="AMINO ACID TRANSPORTER"/>
    <property type="match status" value="1"/>
</dbReference>
<dbReference type="OMA" id="QAFIYFW"/>
<evidence type="ECO:0000256" key="6">
    <source>
        <dbReference type="SAM" id="Phobius"/>
    </source>
</evidence>
<comment type="subcellular location">
    <subcellularLocation>
        <location evidence="1">Membrane</location>
        <topology evidence="1">Multi-pass membrane protein</topology>
    </subcellularLocation>
</comment>
<accession>A0A1Y2M983</accession>
<evidence type="ECO:0000313" key="8">
    <source>
        <dbReference type="EMBL" id="OSS52643.1"/>
    </source>
</evidence>
<evidence type="ECO:0000256" key="3">
    <source>
        <dbReference type="ARBA" id="ARBA00022692"/>
    </source>
</evidence>
<gene>
    <name evidence="8" type="ORF">B5807_02337</name>
</gene>
<dbReference type="Proteomes" id="UP000193240">
    <property type="component" value="Unassembled WGS sequence"/>
</dbReference>
<evidence type="ECO:0000256" key="2">
    <source>
        <dbReference type="ARBA" id="ARBA00008066"/>
    </source>
</evidence>
<evidence type="ECO:0000256" key="4">
    <source>
        <dbReference type="ARBA" id="ARBA00022989"/>
    </source>
</evidence>
<feature type="transmembrane region" description="Helical" evidence="6">
    <location>
        <begin position="256"/>
        <end position="276"/>
    </location>
</feature>
<organism evidence="8 9">
    <name type="scientific">Epicoccum nigrum</name>
    <name type="common">Soil fungus</name>
    <name type="synonym">Epicoccum purpurascens</name>
    <dbReference type="NCBI Taxonomy" id="105696"/>
    <lineage>
        <taxon>Eukaryota</taxon>
        <taxon>Fungi</taxon>
        <taxon>Dikarya</taxon>
        <taxon>Ascomycota</taxon>
        <taxon>Pezizomycotina</taxon>
        <taxon>Dothideomycetes</taxon>
        <taxon>Pleosporomycetidae</taxon>
        <taxon>Pleosporales</taxon>
        <taxon>Pleosporineae</taxon>
        <taxon>Didymellaceae</taxon>
        <taxon>Epicoccum</taxon>
    </lineage>
</organism>
<keyword evidence="9" id="KW-1185">Reference proteome</keyword>
<evidence type="ECO:0000256" key="5">
    <source>
        <dbReference type="ARBA" id="ARBA00023136"/>
    </source>
</evidence>
<proteinExistence type="inferred from homology"/>
<evidence type="ECO:0000256" key="1">
    <source>
        <dbReference type="ARBA" id="ARBA00004141"/>
    </source>
</evidence>
<reference evidence="8 9" key="1">
    <citation type="journal article" date="2017" name="Genome Announc.">
        <title>Genome sequence of the saprophytic ascomycete Epicoccum nigrum ICMP 19927 strain isolated from New Zealand.</title>
        <authorList>
            <person name="Fokin M."/>
            <person name="Fleetwood D."/>
            <person name="Weir B.S."/>
            <person name="Villas-Boas S.G."/>
        </authorList>
    </citation>
    <scope>NUCLEOTIDE SEQUENCE [LARGE SCALE GENOMIC DNA]</scope>
    <source>
        <strain evidence="8 9">ICMP 19927</strain>
    </source>
</reference>
<feature type="domain" description="Amino acid transporter transmembrane" evidence="7">
    <location>
        <begin position="129"/>
        <end position="497"/>
    </location>
</feature>
<name>A0A1Y2M983_EPING</name>
<dbReference type="AlphaFoldDB" id="A0A1Y2M983"/>
<dbReference type="GO" id="GO:0016020">
    <property type="term" value="C:membrane"/>
    <property type="evidence" value="ECO:0007669"/>
    <property type="project" value="UniProtKB-SubCell"/>
</dbReference>
<dbReference type="GO" id="GO:0015179">
    <property type="term" value="F:L-amino acid transmembrane transporter activity"/>
    <property type="evidence" value="ECO:0007669"/>
    <property type="project" value="TreeGrafter"/>
</dbReference>
<feature type="transmembrane region" description="Helical" evidence="6">
    <location>
        <begin position="150"/>
        <end position="171"/>
    </location>
</feature>
<feature type="transmembrane region" description="Helical" evidence="6">
    <location>
        <begin position="445"/>
        <end position="465"/>
    </location>
</feature>
<dbReference type="InParanoid" id="A0A1Y2M983"/>
<sequence>MAKVGGLGDEDPRLSMAQGSFGIEYARPQHRKLWDSSVQLEEYLYYAEKTREDQNAAEKTGADHKIPILKVMFPPKSNKADLDEKMANLNTNIASQRAVVTDDEWINASKAMRNATGMAIFYLLTTDVLGPFGLPYAVATTGWGPSIGLYTVFGVMAAISGTLLWNCFMRLDSYEYPVRTYADLAFRIYGSAARYFVLSFQALQLLLNVAVILVSNGEALSQVSKFKLCYAVCVVVWAIAGFLFGQIRTLQKFGFLANFAIWINLLIMFITMGVAAHSPPLYSAYAASAGYSVNPALVKPNAAGQFPPVSHFAGLPDQSNFAASVNGLMNAVYAYSGTQIFLDFMAEMSQPRNFLKSMWGSQFFIYICYMMYGLYMYGYQGQYVQNPSYLGISPYAWSTVGNVLAMVTALIAAALYGNIGLKVVYNSIGVQLFNAPPLYTKSGKWIWAGLVPIYWSIAYVVGGAIPAFSGFVGFVSALCAMQFTYSFPPLLHVGLMAQMNAIGPNEGFDPATGPLARTDSGLRRIIRGFFAKAWYINVLNVLYCLGALVCAGLGLWASIENLITVYSIPQLNAFTCTSPLNAAG</sequence>
<feature type="transmembrane region" description="Helical" evidence="6">
    <location>
        <begin position="363"/>
        <end position="380"/>
    </location>
</feature>
<dbReference type="Pfam" id="PF01490">
    <property type="entry name" value="Aa_trans"/>
    <property type="match status" value="1"/>
</dbReference>